<dbReference type="Pfam" id="PF10502">
    <property type="entry name" value="Peptidase_S26"/>
    <property type="match status" value="2"/>
</dbReference>
<feature type="active site" evidence="7">
    <location>
        <position position="48"/>
    </location>
</feature>
<dbReference type="PROSITE" id="PS00761">
    <property type="entry name" value="SPASE_I_3"/>
    <property type="match status" value="1"/>
</dbReference>
<keyword evidence="3" id="KW-0378">Hydrolase</keyword>
<dbReference type="EMBL" id="JBBNAG010000012">
    <property type="protein sequence ID" value="KAK9089420.1"/>
    <property type="molecule type" value="Genomic_DNA"/>
</dbReference>
<dbReference type="InterPro" id="IPR019758">
    <property type="entry name" value="Pept_S26A_signal_pept_1_CS"/>
</dbReference>
<evidence type="ECO:0000313" key="10">
    <source>
        <dbReference type="Proteomes" id="UP001419268"/>
    </source>
</evidence>
<dbReference type="InterPro" id="IPR052064">
    <property type="entry name" value="Mito_IMP1_subunit"/>
</dbReference>
<comment type="similarity">
    <text evidence="6">Belongs to the peptidase S26 family. IMP1 subfamily.</text>
</comment>
<name>A0AAP0EC69_9MAGN</name>
<evidence type="ECO:0000313" key="9">
    <source>
        <dbReference type="EMBL" id="KAK9089420.1"/>
    </source>
</evidence>
<protein>
    <recommendedName>
        <fullName evidence="8">Peptidase S26 domain-containing protein</fullName>
    </recommendedName>
</protein>
<feature type="domain" description="Peptidase S26" evidence="8">
    <location>
        <begin position="107"/>
        <end position="146"/>
    </location>
</feature>
<dbReference type="SUPFAM" id="SSF51306">
    <property type="entry name" value="LexA/Signal peptidase"/>
    <property type="match status" value="1"/>
</dbReference>
<comment type="caution">
    <text evidence="9">The sequence shown here is derived from an EMBL/GenBank/DDBJ whole genome shotgun (WGS) entry which is preliminary data.</text>
</comment>
<dbReference type="GO" id="GO:0004252">
    <property type="term" value="F:serine-type endopeptidase activity"/>
    <property type="evidence" value="ECO:0007669"/>
    <property type="project" value="InterPro"/>
</dbReference>
<evidence type="ECO:0000256" key="3">
    <source>
        <dbReference type="ARBA" id="ARBA00022801"/>
    </source>
</evidence>
<feature type="domain" description="Peptidase S26" evidence="8">
    <location>
        <begin position="27"/>
        <end position="102"/>
    </location>
</feature>
<evidence type="ECO:0000256" key="4">
    <source>
        <dbReference type="ARBA" id="ARBA00023128"/>
    </source>
</evidence>
<evidence type="ECO:0000256" key="7">
    <source>
        <dbReference type="PIRSR" id="PIRSR600223-1"/>
    </source>
</evidence>
<keyword evidence="2" id="KW-0999">Mitochondrion inner membrane</keyword>
<dbReference type="GO" id="GO:0006627">
    <property type="term" value="P:protein processing involved in protein targeting to mitochondrion"/>
    <property type="evidence" value="ECO:0007669"/>
    <property type="project" value="TreeGrafter"/>
</dbReference>
<dbReference type="PANTHER" id="PTHR12383">
    <property type="entry name" value="PROTEASE FAMILY S26 MITOCHONDRIAL INNER MEMBRANE PROTEASE-RELATED"/>
    <property type="match status" value="1"/>
</dbReference>
<dbReference type="CDD" id="cd06530">
    <property type="entry name" value="S26_SPase_I"/>
    <property type="match status" value="1"/>
</dbReference>
<dbReference type="InterPro" id="IPR019533">
    <property type="entry name" value="Peptidase_S26"/>
</dbReference>
<keyword evidence="5" id="KW-0472">Membrane</keyword>
<evidence type="ECO:0000256" key="5">
    <source>
        <dbReference type="ARBA" id="ARBA00023136"/>
    </source>
</evidence>
<accession>A0AAP0EC69</accession>
<evidence type="ECO:0000256" key="1">
    <source>
        <dbReference type="ARBA" id="ARBA00004273"/>
    </source>
</evidence>
<reference evidence="9 10" key="1">
    <citation type="submission" date="2024-01" db="EMBL/GenBank/DDBJ databases">
        <title>Genome assemblies of Stephania.</title>
        <authorList>
            <person name="Yang L."/>
        </authorList>
    </citation>
    <scope>NUCLEOTIDE SEQUENCE [LARGE SCALE GENOMIC DNA]</scope>
    <source>
        <strain evidence="9">JXDWG</strain>
        <tissue evidence="9">Leaf</tissue>
    </source>
</reference>
<keyword evidence="4" id="KW-0496">Mitochondrion</keyword>
<dbReference type="Proteomes" id="UP001419268">
    <property type="component" value="Unassembled WGS sequence"/>
</dbReference>
<evidence type="ECO:0000259" key="8">
    <source>
        <dbReference type="Pfam" id="PF10502"/>
    </source>
</evidence>
<keyword evidence="10" id="KW-1185">Reference proteome</keyword>
<dbReference type="AlphaFoldDB" id="A0AAP0EC69"/>
<evidence type="ECO:0000256" key="2">
    <source>
        <dbReference type="ARBA" id="ARBA00022792"/>
    </source>
</evidence>
<organism evidence="9 10">
    <name type="scientific">Stephania cephalantha</name>
    <dbReference type="NCBI Taxonomy" id="152367"/>
    <lineage>
        <taxon>Eukaryota</taxon>
        <taxon>Viridiplantae</taxon>
        <taxon>Streptophyta</taxon>
        <taxon>Embryophyta</taxon>
        <taxon>Tracheophyta</taxon>
        <taxon>Spermatophyta</taxon>
        <taxon>Magnoliopsida</taxon>
        <taxon>Ranunculales</taxon>
        <taxon>Menispermaceae</taxon>
        <taxon>Menispermoideae</taxon>
        <taxon>Cissampelideae</taxon>
        <taxon>Stephania</taxon>
    </lineage>
</organism>
<evidence type="ECO:0000256" key="6">
    <source>
        <dbReference type="ARBA" id="ARBA00038445"/>
    </source>
</evidence>
<dbReference type="GO" id="GO:0006465">
    <property type="term" value="P:signal peptide processing"/>
    <property type="evidence" value="ECO:0007669"/>
    <property type="project" value="InterPro"/>
</dbReference>
<dbReference type="InterPro" id="IPR036286">
    <property type="entry name" value="LexA/Signal_pep-like_sf"/>
</dbReference>
<dbReference type="PANTHER" id="PTHR12383:SF16">
    <property type="entry name" value="MITOCHONDRIAL INNER MEMBRANE PROTEASE SUBUNIT 1"/>
    <property type="match status" value="1"/>
</dbReference>
<dbReference type="PRINTS" id="PR00727">
    <property type="entry name" value="LEADERPTASE"/>
</dbReference>
<feature type="active site" evidence="7">
    <location>
        <position position="92"/>
    </location>
</feature>
<dbReference type="InterPro" id="IPR000223">
    <property type="entry name" value="Pept_S26A_signal_pept_1"/>
</dbReference>
<comment type="subcellular location">
    <subcellularLocation>
        <location evidence="1">Mitochondrion inner membrane</location>
    </subcellularLocation>
</comment>
<dbReference type="GO" id="GO:0042720">
    <property type="term" value="C:mitochondrial inner membrane peptidase complex"/>
    <property type="evidence" value="ECO:0007669"/>
    <property type="project" value="TreeGrafter"/>
</dbReference>
<proteinExistence type="inferred from homology"/>
<sequence>MGLAIRTLPWKTIAKEALNRTLPFTNLLCCLHITNTYLFTPALVVGPSMVPTFSLTGDLVLAERLSPRRGTVGKGDIVLVRSPENPRKVITKRVVAVEGEAVGGGGVVVPKGCVWIVGDNVGNSRDSRHFGAVPVGLVVGRVFWRVAPWEGFGPGGSALGVASGSKDGLSCPDKKAAVHAEMERVNKLPAHSSYATHRIRVLNKLLQLLSIQVIEKGEGRRKPLRRPFKL</sequence>
<dbReference type="Gene3D" id="2.10.109.10">
    <property type="entry name" value="Umud Fragment, subunit A"/>
    <property type="match status" value="1"/>
</dbReference>
<gene>
    <name evidence="9" type="ORF">Scep_028502</name>
</gene>